<dbReference type="RefSeq" id="WP_111211708.1">
    <property type="nucleotide sequence ID" value="NZ_POTY01000001.1"/>
</dbReference>
<dbReference type="InterPro" id="IPR036388">
    <property type="entry name" value="WH-like_DNA-bd_sf"/>
</dbReference>
<dbReference type="SUPFAM" id="SSF46785">
    <property type="entry name" value="Winged helix' DNA-binding domain"/>
    <property type="match status" value="1"/>
</dbReference>
<dbReference type="GO" id="GO:0003700">
    <property type="term" value="F:DNA-binding transcription factor activity"/>
    <property type="evidence" value="ECO:0007669"/>
    <property type="project" value="InterPro"/>
</dbReference>
<protein>
    <submittedName>
        <fullName evidence="6">LysR family transcriptional regulator</fullName>
    </submittedName>
</protein>
<accession>A0A2W2EPQ7</accession>
<evidence type="ECO:0000259" key="5">
    <source>
        <dbReference type="PROSITE" id="PS50931"/>
    </source>
</evidence>
<dbReference type="EMBL" id="POTY01000001">
    <property type="protein sequence ID" value="PZG24423.1"/>
    <property type="molecule type" value="Genomic_DNA"/>
</dbReference>
<sequence length="310" mass="32653">MELRQLEYFVAVAEERHFTRAAERMHVAQSGLSTSIRSLERELGASLFVRNTRSVELTNEGRALLTQARHALANVAAAKDAVAAVRGLLRGTLAVGTLQCLGAVDLPATLARFHAAHPGVEIRLRQGGSPDLIERVRTGDLDLAFVSAPASAVPGVALAPIRAEALVLACGPTHPLRDRSGVDLRDLSGETFVDFSPGWISRDAVDQAMAAAGVERRVAFEVNDVHWLLDLVSHGLGVAVVPQIFTTKRTAARFVPITDPPHWHLAVATASGRHPSTAATALLSLDGIRATPGTAPAVPDASGLCSPPAG</sequence>
<dbReference type="InterPro" id="IPR000847">
    <property type="entry name" value="LysR_HTH_N"/>
</dbReference>
<dbReference type="AlphaFoldDB" id="A0A2W2EPQ7"/>
<keyword evidence="4" id="KW-0804">Transcription</keyword>
<evidence type="ECO:0000256" key="2">
    <source>
        <dbReference type="ARBA" id="ARBA00023015"/>
    </source>
</evidence>
<dbReference type="Pfam" id="PF03466">
    <property type="entry name" value="LysR_substrate"/>
    <property type="match status" value="1"/>
</dbReference>
<dbReference type="PANTHER" id="PTHR30346:SF29">
    <property type="entry name" value="LYSR SUBSTRATE-BINDING"/>
    <property type="match status" value="1"/>
</dbReference>
<dbReference type="Pfam" id="PF00126">
    <property type="entry name" value="HTH_1"/>
    <property type="match status" value="1"/>
</dbReference>
<dbReference type="InterPro" id="IPR036390">
    <property type="entry name" value="WH_DNA-bd_sf"/>
</dbReference>
<evidence type="ECO:0000313" key="7">
    <source>
        <dbReference type="Proteomes" id="UP000248924"/>
    </source>
</evidence>
<organism evidence="6 7">
    <name type="scientific">Micromonospora craterilacus</name>
    <dbReference type="NCBI Taxonomy" id="1655439"/>
    <lineage>
        <taxon>Bacteria</taxon>
        <taxon>Bacillati</taxon>
        <taxon>Actinomycetota</taxon>
        <taxon>Actinomycetes</taxon>
        <taxon>Micromonosporales</taxon>
        <taxon>Micromonosporaceae</taxon>
        <taxon>Micromonospora</taxon>
    </lineage>
</organism>
<name>A0A2W2EPQ7_9ACTN</name>
<evidence type="ECO:0000256" key="3">
    <source>
        <dbReference type="ARBA" id="ARBA00023125"/>
    </source>
</evidence>
<proteinExistence type="inferred from homology"/>
<gene>
    <name evidence="6" type="ORF">C1I95_00470</name>
</gene>
<dbReference type="PRINTS" id="PR00039">
    <property type="entry name" value="HTHLYSR"/>
</dbReference>
<dbReference type="Gene3D" id="3.40.190.290">
    <property type="match status" value="1"/>
</dbReference>
<dbReference type="OrthoDB" id="3181812at2"/>
<dbReference type="PROSITE" id="PS50931">
    <property type="entry name" value="HTH_LYSR"/>
    <property type="match status" value="1"/>
</dbReference>
<keyword evidence="7" id="KW-1185">Reference proteome</keyword>
<dbReference type="GO" id="GO:0003677">
    <property type="term" value="F:DNA binding"/>
    <property type="evidence" value="ECO:0007669"/>
    <property type="project" value="UniProtKB-KW"/>
</dbReference>
<dbReference type="FunFam" id="1.10.10.10:FF:000001">
    <property type="entry name" value="LysR family transcriptional regulator"/>
    <property type="match status" value="1"/>
</dbReference>
<feature type="domain" description="HTH lysR-type" evidence="5">
    <location>
        <begin position="1"/>
        <end position="58"/>
    </location>
</feature>
<evidence type="ECO:0000313" key="6">
    <source>
        <dbReference type="EMBL" id="PZG24423.1"/>
    </source>
</evidence>
<dbReference type="Gene3D" id="1.10.10.10">
    <property type="entry name" value="Winged helix-like DNA-binding domain superfamily/Winged helix DNA-binding domain"/>
    <property type="match status" value="1"/>
</dbReference>
<dbReference type="CDD" id="cd08436">
    <property type="entry name" value="PBP2_LTTR_like_3"/>
    <property type="match status" value="1"/>
</dbReference>
<dbReference type="GO" id="GO:0032993">
    <property type="term" value="C:protein-DNA complex"/>
    <property type="evidence" value="ECO:0007669"/>
    <property type="project" value="TreeGrafter"/>
</dbReference>
<comment type="caution">
    <text evidence="6">The sequence shown here is derived from an EMBL/GenBank/DDBJ whole genome shotgun (WGS) entry which is preliminary data.</text>
</comment>
<keyword evidence="3" id="KW-0238">DNA-binding</keyword>
<comment type="similarity">
    <text evidence="1">Belongs to the LysR transcriptional regulatory family.</text>
</comment>
<dbReference type="PANTHER" id="PTHR30346">
    <property type="entry name" value="TRANSCRIPTIONAL DUAL REGULATOR HCAR-RELATED"/>
    <property type="match status" value="1"/>
</dbReference>
<dbReference type="InterPro" id="IPR005119">
    <property type="entry name" value="LysR_subst-bd"/>
</dbReference>
<keyword evidence="2" id="KW-0805">Transcription regulation</keyword>
<reference evidence="6 7" key="1">
    <citation type="submission" date="2018-01" db="EMBL/GenBank/DDBJ databases">
        <title>Draft genome sequence of Jishengella sp. NA12.</title>
        <authorList>
            <person name="Sahin N."/>
            <person name="Ay H."/>
            <person name="Saygin H."/>
        </authorList>
    </citation>
    <scope>NUCLEOTIDE SEQUENCE [LARGE SCALE GENOMIC DNA]</scope>
    <source>
        <strain evidence="6 7">NA12</strain>
    </source>
</reference>
<evidence type="ECO:0000256" key="1">
    <source>
        <dbReference type="ARBA" id="ARBA00009437"/>
    </source>
</evidence>
<dbReference type="SUPFAM" id="SSF53850">
    <property type="entry name" value="Periplasmic binding protein-like II"/>
    <property type="match status" value="1"/>
</dbReference>
<dbReference type="Proteomes" id="UP000248924">
    <property type="component" value="Unassembled WGS sequence"/>
</dbReference>
<evidence type="ECO:0000256" key="4">
    <source>
        <dbReference type="ARBA" id="ARBA00023163"/>
    </source>
</evidence>